<dbReference type="KEGG" id="pstg:E8M01_20410"/>
<feature type="region of interest" description="Disordered" evidence="1">
    <location>
        <begin position="1"/>
        <end position="20"/>
    </location>
</feature>
<dbReference type="SUPFAM" id="SSF46785">
    <property type="entry name" value="Winged helix' DNA-binding domain"/>
    <property type="match status" value="1"/>
</dbReference>
<evidence type="ECO:0000313" key="3">
    <source>
        <dbReference type="Proteomes" id="UP000298781"/>
    </source>
</evidence>
<organism evidence="2 3">
    <name type="scientific">Phreatobacter stygius</name>
    <dbReference type="NCBI Taxonomy" id="1940610"/>
    <lineage>
        <taxon>Bacteria</taxon>
        <taxon>Pseudomonadati</taxon>
        <taxon>Pseudomonadota</taxon>
        <taxon>Alphaproteobacteria</taxon>
        <taxon>Hyphomicrobiales</taxon>
        <taxon>Phreatobacteraceae</taxon>
        <taxon>Phreatobacter</taxon>
    </lineage>
</organism>
<dbReference type="AlphaFoldDB" id="A0A4D7BA44"/>
<protein>
    <submittedName>
        <fullName evidence="2">LysR family transcriptional regulator</fullName>
    </submittedName>
</protein>
<dbReference type="Gene3D" id="1.10.10.10">
    <property type="entry name" value="Winged helix-like DNA-binding domain superfamily/Winged helix DNA-binding domain"/>
    <property type="match status" value="1"/>
</dbReference>
<reference evidence="2 3" key="1">
    <citation type="submission" date="2019-04" db="EMBL/GenBank/DDBJ databases">
        <title>Phreatobacter aquaticus sp. nov.</title>
        <authorList>
            <person name="Choi A."/>
        </authorList>
    </citation>
    <scope>NUCLEOTIDE SEQUENCE [LARGE SCALE GENOMIC DNA]</scope>
    <source>
        <strain evidence="2 3">KCTC 52518</strain>
    </source>
</reference>
<dbReference type="Proteomes" id="UP000298781">
    <property type="component" value="Chromosome"/>
</dbReference>
<dbReference type="OrthoDB" id="9800709at2"/>
<dbReference type="PANTHER" id="PTHR30432">
    <property type="entry name" value="TRANSCRIPTIONAL REGULATOR MODE"/>
    <property type="match status" value="1"/>
</dbReference>
<evidence type="ECO:0000256" key="1">
    <source>
        <dbReference type="SAM" id="MobiDB-lite"/>
    </source>
</evidence>
<proteinExistence type="predicted"/>
<dbReference type="InterPro" id="IPR036390">
    <property type="entry name" value="WH_DNA-bd_sf"/>
</dbReference>
<dbReference type="RefSeq" id="WP_136961819.1">
    <property type="nucleotide sequence ID" value="NZ_CP039690.1"/>
</dbReference>
<dbReference type="InterPro" id="IPR051815">
    <property type="entry name" value="Molybdate_resp_trans_reg"/>
</dbReference>
<dbReference type="EMBL" id="CP039690">
    <property type="protein sequence ID" value="QCI66376.1"/>
    <property type="molecule type" value="Genomic_DNA"/>
</dbReference>
<dbReference type="InterPro" id="IPR036388">
    <property type="entry name" value="WH-like_DNA-bd_sf"/>
</dbReference>
<accession>A0A4D7BA44</accession>
<evidence type="ECO:0000313" key="2">
    <source>
        <dbReference type="EMBL" id="QCI66376.1"/>
    </source>
</evidence>
<gene>
    <name evidence="2" type="ORF">E8M01_20410</name>
</gene>
<name>A0A4D7BA44_9HYPH</name>
<sequence>MRAKQGTVVSIKPKRPPAAGSGIARLSPRLRIVFGEAMRLGPGKIDLLEAIGRTGSISAAGRELGMSYRRAWVLVDAVNKMFTRAVVTAAAGGSQGGGAQLTEFGLALVTAYRRVEARTLAAIQEELAPFDRDIAQD</sequence>
<dbReference type="PANTHER" id="PTHR30432:SF1">
    <property type="entry name" value="DNA-BINDING TRANSCRIPTIONAL DUAL REGULATOR MODE"/>
    <property type="match status" value="1"/>
</dbReference>
<keyword evidence="3" id="KW-1185">Reference proteome</keyword>